<dbReference type="EMBL" id="CM007897">
    <property type="protein sequence ID" value="OTG18471.1"/>
    <property type="molecule type" value="Genomic_DNA"/>
</dbReference>
<dbReference type="InParanoid" id="A0A251U849"/>
<keyword evidence="3" id="KW-1185">Reference proteome</keyword>
<evidence type="ECO:0000256" key="1">
    <source>
        <dbReference type="SAM" id="Phobius"/>
    </source>
</evidence>
<evidence type="ECO:0000313" key="2">
    <source>
        <dbReference type="EMBL" id="OTG18471.1"/>
    </source>
</evidence>
<sequence length="68" mass="7554">MGKLQGKTSYGFVWSGLARFVNEPSQALIMLPCFDCLLHLVIDLIWFGCIHLLYVLVSIVFSCFNAGG</sequence>
<keyword evidence="1" id="KW-1133">Transmembrane helix</keyword>
<organism evidence="2 3">
    <name type="scientific">Helianthus annuus</name>
    <name type="common">Common sunflower</name>
    <dbReference type="NCBI Taxonomy" id="4232"/>
    <lineage>
        <taxon>Eukaryota</taxon>
        <taxon>Viridiplantae</taxon>
        <taxon>Streptophyta</taxon>
        <taxon>Embryophyta</taxon>
        <taxon>Tracheophyta</taxon>
        <taxon>Spermatophyta</taxon>
        <taxon>Magnoliopsida</taxon>
        <taxon>eudicotyledons</taxon>
        <taxon>Gunneridae</taxon>
        <taxon>Pentapetalae</taxon>
        <taxon>asterids</taxon>
        <taxon>campanulids</taxon>
        <taxon>Asterales</taxon>
        <taxon>Asteraceae</taxon>
        <taxon>Asteroideae</taxon>
        <taxon>Heliantheae alliance</taxon>
        <taxon>Heliantheae</taxon>
        <taxon>Helianthus</taxon>
    </lineage>
</organism>
<dbReference type="AlphaFoldDB" id="A0A251U849"/>
<reference evidence="3" key="1">
    <citation type="journal article" date="2017" name="Nature">
        <title>The sunflower genome provides insights into oil metabolism, flowering and Asterid evolution.</title>
        <authorList>
            <person name="Badouin H."/>
            <person name="Gouzy J."/>
            <person name="Grassa C.J."/>
            <person name="Murat F."/>
            <person name="Staton S.E."/>
            <person name="Cottret L."/>
            <person name="Lelandais-Briere C."/>
            <person name="Owens G.L."/>
            <person name="Carrere S."/>
            <person name="Mayjonade B."/>
            <person name="Legrand L."/>
            <person name="Gill N."/>
            <person name="Kane N.C."/>
            <person name="Bowers J.E."/>
            <person name="Hubner S."/>
            <person name="Bellec A."/>
            <person name="Berard A."/>
            <person name="Berges H."/>
            <person name="Blanchet N."/>
            <person name="Boniface M.C."/>
            <person name="Brunel D."/>
            <person name="Catrice O."/>
            <person name="Chaidir N."/>
            <person name="Claudel C."/>
            <person name="Donnadieu C."/>
            <person name="Faraut T."/>
            <person name="Fievet G."/>
            <person name="Helmstetter N."/>
            <person name="King M."/>
            <person name="Knapp S.J."/>
            <person name="Lai Z."/>
            <person name="Le Paslier M.C."/>
            <person name="Lippi Y."/>
            <person name="Lorenzon L."/>
            <person name="Mandel J.R."/>
            <person name="Marage G."/>
            <person name="Marchand G."/>
            <person name="Marquand E."/>
            <person name="Bret-Mestries E."/>
            <person name="Morien E."/>
            <person name="Nambeesan S."/>
            <person name="Nguyen T."/>
            <person name="Pegot-Espagnet P."/>
            <person name="Pouilly N."/>
            <person name="Raftis F."/>
            <person name="Sallet E."/>
            <person name="Schiex T."/>
            <person name="Thomas J."/>
            <person name="Vandecasteele C."/>
            <person name="Vares D."/>
            <person name="Vear F."/>
            <person name="Vautrin S."/>
            <person name="Crespi M."/>
            <person name="Mangin B."/>
            <person name="Burke J.M."/>
            <person name="Salse J."/>
            <person name="Munos S."/>
            <person name="Vincourt P."/>
            <person name="Rieseberg L.H."/>
            <person name="Langlade N.B."/>
        </authorList>
    </citation>
    <scope>NUCLEOTIDE SEQUENCE [LARGE SCALE GENOMIC DNA]</scope>
    <source>
        <strain evidence="3">cv. SF193</strain>
    </source>
</reference>
<evidence type="ECO:0000313" key="3">
    <source>
        <dbReference type="Proteomes" id="UP000215914"/>
    </source>
</evidence>
<feature type="transmembrane region" description="Helical" evidence="1">
    <location>
        <begin position="44"/>
        <end position="64"/>
    </location>
</feature>
<proteinExistence type="predicted"/>
<keyword evidence="1" id="KW-0812">Transmembrane</keyword>
<name>A0A251U849_HELAN</name>
<dbReference type="Proteomes" id="UP000215914">
    <property type="component" value="Chromosome 8"/>
</dbReference>
<keyword evidence="1" id="KW-0472">Membrane</keyword>
<protein>
    <submittedName>
        <fullName evidence="2">Uncharacterized protein</fullName>
    </submittedName>
</protein>
<gene>
    <name evidence="2" type="ORF">HannXRQ_Chr08g0223441</name>
</gene>
<accession>A0A251U849</accession>